<feature type="transmembrane region" description="Helical" evidence="3">
    <location>
        <begin position="12"/>
        <end position="35"/>
    </location>
</feature>
<dbReference type="SMART" id="SM00034">
    <property type="entry name" value="CLECT"/>
    <property type="match status" value="1"/>
</dbReference>
<dbReference type="GO" id="GO:0030246">
    <property type="term" value="F:carbohydrate binding"/>
    <property type="evidence" value="ECO:0007669"/>
    <property type="project" value="UniProtKB-KW"/>
</dbReference>
<keyword evidence="2" id="KW-0175">Coiled coil</keyword>
<evidence type="ECO:0000259" key="4">
    <source>
        <dbReference type="PROSITE" id="PS50041"/>
    </source>
</evidence>
<reference evidence="5" key="1">
    <citation type="submission" date="2025-08" db="UniProtKB">
        <authorList>
            <consortium name="Ensembl"/>
        </authorList>
    </citation>
    <scope>IDENTIFICATION</scope>
</reference>
<evidence type="ECO:0000256" key="2">
    <source>
        <dbReference type="SAM" id="Coils"/>
    </source>
</evidence>
<organism evidence="5 6">
    <name type="scientific">Mastacembelus armatus</name>
    <name type="common">zig-zag eel</name>
    <dbReference type="NCBI Taxonomy" id="205130"/>
    <lineage>
        <taxon>Eukaryota</taxon>
        <taxon>Metazoa</taxon>
        <taxon>Chordata</taxon>
        <taxon>Craniata</taxon>
        <taxon>Vertebrata</taxon>
        <taxon>Euteleostomi</taxon>
        <taxon>Actinopterygii</taxon>
        <taxon>Neopterygii</taxon>
        <taxon>Teleostei</taxon>
        <taxon>Neoteleostei</taxon>
        <taxon>Acanthomorphata</taxon>
        <taxon>Anabantaria</taxon>
        <taxon>Synbranchiformes</taxon>
        <taxon>Mastacembelidae</taxon>
        <taxon>Mastacembelus</taxon>
    </lineage>
</organism>
<reference evidence="5" key="2">
    <citation type="submission" date="2025-09" db="UniProtKB">
        <authorList>
            <consortium name="Ensembl"/>
        </authorList>
    </citation>
    <scope>IDENTIFICATION</scope>
</reference>
<accession>A0A3Q3L3H2</accession>
<evidence type="ECO:0000313" key="6">
    <source>
        <dbReference type="Proteomes" id="UP000261640"/>
    </source>
</evidence>
<dbReference type="InterPro" id="IPR016186">
    <property type="entry name" value="C-type_lectin-like/link_sf"/>
</dbReference>
<dbReference type="Pfam" id="PF00059">
    <property type="entry name" value="Lectin_C"/>
    <property type="match status" value="1"/>
</dbReference>
<dbReference type="SUPFAM" id="SSF56436">
    <property type="entry name" value="C-type lectin-like"/>
    <property type="match status" value="1"/>
</dbReference>
<dbReference type="InterPro" id="IPR033989">
    <property type="entry name" value="CD209-like_CTLD"/>
</dbReference>
<keyword evidence="3" id="KW-0812">Transmembrane</keyword>
<dbReference type="InterPro" id="IPR050111">
    <property type="entry name" value="C-type_lectin/snaclec_domain"/>
</dbReference>
<dbReference type="GeneTree" id="ENSGT01030000234575"/>
<keyword evidence="1" id="KW-0430">Lectin</keyword>
<keyword evidence="3" id="KW-1133">Transmembrane helix</keyword>
<keyword evidence="3" id="KW-0472">Membrane</keyword>
<protein>
    <recommendedName>
        <fullName evidence="4">C-type lectin domain-containing protein</fullName>
    </recommendedName>
</protein>
<dbReference type="InParanoid" id="A0A3Q3L3H2"/>
<dbReference type="PROSITE" id="PS50041">
    <property type="entry name" value="C_TYPE_LECTIN_2"/>
    <property type="match status" value="1"/>
</dbReference>
<dbReference type="Gene3D" id="3.10.100.10">
    <property type="entry name" value="Mannose-Binding Protein A, subunit A"/>
    <property type="match status" value="1"/>
</dbReference>
<proteinExistence type="predicted"/>
<keyword evidence="6" id="KW-1185">Reference proteome</keyword>
<dbReference type="Ensembl" id="ENSMAMT00000008626.2">
    <property type="protein sequence ID" value="ENSMAMP00000008403.2"/>
    <property type="gene ID" value="ENSMAMG00000005703.2"/>
</dbReference>
<dbReference type="CDD" id="cd03590">
    <property type="entry name" value="CLECT_DC-SIGN_like"/>
    <property type="match status" value="1"/>
</dbReference>
<name>A0A3Q3L3H2_9TELE</name>
<evidence type="ECO:0000313" key="5">
    <source>
        <dbReference type="Ensembl" id="ENSMAMP00000008403.2"/>
    </source>
</evidence>
<evidence type="ECO:0000256" key="3">
    <source>
        <dbReference type="SAM" id="Phobius"/>
    </source>
</evidence>
<dbReference type="InterPro" id="IPR001304">
    <property type="entry name" value="C-type_lectin-like"/>
</dbReference>
<dbReference type="InterPro" id="IPR016187">
    <property type="entry name" value="CTDL_fold"/>
</dbReference>
<dbReference type="Proteomes" id="UP000261640">
    <property type="component" value="Unplaced"/>
</dbReference>
<feature type="coiled-coil region" evidence="2">
    <location>
        <begin position="74"/>
        <end position="108"/>
    </location>
</feature>
<dbReference type="AlphaFoldDB" id="A0A3Q3L3H2"/>
<dbReference type="PANTHER" id="PTHR22803">
    <property type="entry name" value="MANNOSE, PHOSPHOLIPASE, LECTIN RECEPTOR RELATED"/>
    <property type="match status" value="1"/>
</dbReference>
<sequence>YDKTELTPNTRCLVLIVQLFLNAFESAVFFVQHIYAVKEGSLATSNELNYLNHSKVTESEEEANKALDSALKNHTLLKKQIEQQKAINDAYQRQIETLRTEKTSLQSNISFFEGGCGKCHTPWIFYNSSCYFFSNLESADVKKNWVESKADCVNRGADLAVIDDQEEQKFVSDTIKAVKSNPSSWTNGFWVGLTDMETEGTWVWINNVTEVEQRYWMDGEPNNHGLDGENCCITAYSSFNPWKTRYDGKCQLHNLHWLCEIQPL</sequence>
<evidence type="ECO:0000256" key="1">
    <source>
        <dbReference type="ARBA" id="ARBA00022734"/>
    </source>
</evidence>
<feature type="domain" description="C-type lectin" evidence="4">
    <location>
        <begin position="126"/>
        <end position="243"/>
    </location>
</feature>